<evidence type="ECO:0000313" key="2">
    <source>
        <dbReference type="Proteomes" id="UP000269396"/>
    </source>
</evidence>
<proteinExistence type="predicted"/>
<feature type="non-terminal residue" evidence="1">
    <location>
        <position position="310"/>
    </location>
</feature>
<dbReference type="AlphaFoldDB" id="A0A183NEF0"/>
<gene>
    <name evidence="1" type="ORF">SMTD_LOCUS486</name>
</gene>
<dbReference type="EMBL" id="UZAL01000428">
    <property type="protein sequence ID" value="VDO70671.1"/>
    <property type="molecule type" value="Genomic_DNA"/>
</dbReference>
<dbReference type="STRING" id="31246.A0A183NEF0"/>
<evidence type="ECO:0000313" key="1">
    <source>
        <dbReference type="EMBL" id="VDO70671.1"/>
    </source>
</evidence>
<keyword evidence="2" id="KW-1185">Reference proteome</keyword>
<dbReference type="Proteomes" id="UP000269396">
    <property type="component" value="Unassembled WGS sequence"/>
</dbReference>
<organism evidence="1 2">
    <name type="scientific">Schistosoma mattheei</name>
    <dbReference type="NCBI Taxonomy" id="31246"/>
    <lineage>
        <taxon>Eukaryota</taxon>
        <taxon>Metazoa</taxon>
        <taxon>Spiralia</taxon>
        <taxon>Lophotrochozoa</taxon>
        <taxon>Platyhelminthes</taxon>
        <taxon>Trematoda</taxon>
        <taxon>Digenea</taxon>
        <taxon>Strigeidida</taxon>
        <taxon>Schistosomatoidea</taxon>
        <taxon>Schistosomatidae</taxon>
        <taxon>Schistosoma</taxon>
    </lineage>
</organism>
<accession>A0A183NEF0</accession>
<name>A0A183NEF0_9TREM</name>
<protein>
    <submittedName>
        <fullName evidence="1">Uncharacterized protein</fullName>
    </submittedName>
</protein>
<reference evidence="1 2" key="1">
    <citation type="submission" date="2018-11" db="EMBL/GenBank/DDBJ databases">
        <authorList>
            <consortium name="Pathogen Informatics"/>
        </authorList>
    </citation>
    <scope>NUCLEOTIDE SEQUENCE [LARGE SCALE GENOMIC DNA]</scope>
    <source>
        <strain>Denwood</strain>
        <strain evidence="2">Zambia</strain>
    </source>
</reference>
<sequence length="310" mass="34887">MNELDFDLKKIVFDSWLEVRLLDVEAAQRAVATTIWLRSTTQCLMECELAECLRRRDQTLIDDSGNGCDNGNTTTNISTKYCSKKSGNQRKIRRLQRMLSHSLAAFLAGQPGGAYSIKRLLAADISIAYGVLTRSQNKIIELINDFPPVPHGSSGAQSKSLPKICKKINLDDIPLQEPDHESGITFNLFKGGYQVTDYLNIDSLYPEVISVDGRSNVEDIDEPDYHDPSSSYNLAVRLRKQIACGSLNEASSDDNYKCFNENISLYESNRNENERDYFENDNYLDECKATCETCGKFITVQGTLQTSMLR</sequence>